<protein>
    <submittedName>
        <fullName evidence="5">Putative LuxR-family transcriptional regulator</fullName>
    </submittedName>
</protein>
<dbReference type="InterPro" id="IPR011990">
    <property type="entry name" value="TPR-like_helical_dom_sf"/>
</dbReference>
<dbReference type="AlphaFoldDB" id="I0H814"/>
<dbReference type="SUPFAM" id="SSF46894">
    <property type="entry name" value="C-terminal effector domain of the bipartite response regulators"/>
    <property type="match status" value="1"/>
</dbReference>
<dbReference type="PANTHER" id="PTHR44688:SF16">
    <property type="entry name" value="DNA-BINDING TRANSCRIPTIONAL ACTIVATOR DEVR_DOSR"/>
    <property type="match status" value="1"/>
</dbReference>
<feature type="domain" description="HTH luxR-type" evidence="4">
    <location>
        <begin position="809"/>
        <end position="872"/>
    </location>
</feature>
<dbReference type="HOGENOM" id="CLU_006850_4_1_11"/>
<sequence>MGMIAMVVTVRAMETMLKGRAAEEAAIRAAIATNTFLVLTGDTGAGTSALLGRGVEIARAEGFQIARLGALLAAVHRVPGSGGDPLRLRMAVLAVVESLCRRGPVLIAVDDVPEDDREPVALLLFVARRLREHRLSVLLAASGPRACAVAGPGLTVLPVPPLSPAAAAGLVDSLPGAPTGWARAEVLRYAGGNPRALIELTRAVVPAAGAARPSFRLSGELTAGLPEKTRQFLRYASLAAPEDMGTVLAAAGAGLADCRPAEDAGLITVPAGRIVFRHPMVRAISVFSATPEQRREAHRRLAEVLPPGSPSRPWHRLHAADPDAHAASAGDPAAGLGASAAAVEGVARLATGLEAAGLWERAAELSSRPADAARRYGRAATEADRCGDVRWAAHLWQRMTATTGDAAMLSTAYADLGNMAMFRPAAPVLDVVDRLLNTGGDDPGLLAQAARAVLTDGDPADVRRLSTLLAGAAPTADGIGQVRLAFARAVADPAGWTGRHVPLRDSALLRPLPPAAERIRLLCVAGIAWVLDDADIAVDHYRRALDMVSRDESLGVSAIAAVALTEVLFDLGMFDEAAIRLRDAADLVGGNPDSPVRRAVTAQRVTLLTRRGDLDAARALLDTVRADRPDSRLVRCLLHRASGQLAAATGNHGDALDAYLKLFEPGGRPLHYLLSQRSVVELAIAAAESDRRAEAHAVLVAAHARAVRVSPRRAWSWTVALALTSDGPEAEERLRAALADPDAVNRRPYEYARAELCHADLLRSRRRPIRARPMLEHALDAFVRLGAGHDAAAVRERLRAVGIRAQGAADATFTTLTPQRQLIARLAAGGLSNRDIAGRLGLSPRTVGFHLYQIYPALGVARRAQLREVVPA</sequence>
<dbReference type="eggNOG" id="COG2197">
    <property type="taxonomic scope" value="Bacteria"/>
</dbReference>
<evidence type="ECO:0000259" key="4">
    <source>
        <dbReference type="PROSITE" id="PS50043"/>
    </source>
</evidence>
<name>I0H814_ACTM4</name>
<dbReference type="PROSITE" id="PS50043">
    <property type="entry name" value="HTH_LUXR_2"/>
    <property type="match status" value="1"/>
</dbReference>
<keyword evidence="3" id="KW-0804">Transcription</keyword>
<dbReference type="GO" id="GO:0003677">
    <property type="term" value="F:DNA binding"/>
    <property type="evidence" value="ECO:0007669"/>
    <property type="project" value="UniProtKB-KW"/>
</dbReference>
<organism evidence="5 6">
    <name type="scientific">Actinoplanes missouriensis (strain ATCC 14538 / DSM 43046 / CBS 188.64 / JCM 3121 / NBRC 102363 / NCIMB 12654 / NRRL B-3342 / UNCC 431)</name>
    <dbReference type="NCBI Taxonomy" id="512565"/>
    <lineage>
        <taxon>Bacteria</taxon>
        <taxon>Bacillati</taxon>
        <taxon>Actinomycetota</taxon>
        <taxon>Actinomycetes</taxon>
        <taxon>Micromonosporales</taxon>
        <taxon>Micromonosporaceae</taxon>
        <taxon>Actinoplanes</taxon>
    </lineage>
</organism>
<gene>
    <name evidence="5" type="ordered locus">AMIS_39310</name>
</gene>
<keyword evidence="2" id="KW-0238">DNA-binding</keyword>
<keyword evidence="6" id="KW-1185">Reference proteome</keyword>
<evidence type="ECO:0000256" key="3">
    <source>
        <dbReference type="ARBA" id="ARBA00023163"/>
    </source>
</evidence>
<dbReference type="CDD" id="cd06170">
    <property type="entry name" value="LuxR_C_like"/>
    <property type="match status" value="1"/>
</dbReference>
<dbReference type="InterPro" id="IPR016032">
    <property type="entry name" value="Sig_transdc_resp-reg_C-effctor"/>
</dbReference>
<dbReference type="EMBL" id="AP012319">
    <property type="protein sequence ID" value="BAL89151.1"/>
    <property type="molecule type" value="Genomic_DNA"/>
</dbReference>
<evidence type="ECO:0000313" key="5">
    <source>
        <dbReference type="EMBL" id="BAL89151.1"/>
    </source>
</evidence>
<dbReference type="SUPFAM" id="SSF48452">
    <property type="entry name" value="TPR-like"/>
    <property type="match status" value="1"/>
</dbReference>
<dbReference type="STRING" id="512565.AMIS_39310"/>
<dbReference type="PANTHER" id="PTHR44688">
    <property type="entry name" value="DNA-BINDING TRANSCRIPTIONAL ACTIVATOR DEVR_DOSR"/>
    <property type="match status" value="1"/>
</dbReference>
<dbReference type="GO" id="GO:0006355">
    <property type="term" value="P:regulation of DNA-templated transcription"/>
    <property type="evidence" value="ECO:0007669"/>
    <property type="project" value="InterPro"/>
</dbReference>
<evidence type="ECO:0000256" key="1">
    <source>
        <dbReference type="ARBA" id="ARBA00023015"/>
    </source>
</evidence>
<dbReference type="KEGG" id="ams:AMIS_39310"/>
<reference evidence="5 6" key="1">
    <citation type="submission" date="2012-02" db="EMBL/GenBank/DDBJ databases">
        <title>Complete genome sequence of Actinoplanes missouriensis 431 (= NBRC 102363).</title>
        <authorList>
            <person name="Ohnishi Y."/>
            <person name="Ishikawa J."/>
            <person name="Sekine M."/>
            <person name="Hosoyama A."/>
            <person name="Harada T."/>
            <person name="Narita H."/>
            <person name="Hata T."/>
            <person name="Konno Y."/>
            <person name="Tutikane K."/>
            <person name="Fujita N."/>
            <person name="Horinouchi S."/>
            <person name="Hayakawa M."/>
        </authorList>
    </citation>
    <scope>NUCLEOTIDE SEQUENCE [LARGE SCALE GENOMIC DNA]</scope>
    <source>
        <strain evidence="6">ATCC 14538 / DSM 43046 / CBS 188.64 / JCM 3121 / NBRC 102363 / NCIMB 12654 / NRRL B-3342 / UNCC 431</strain>
    </source>
</reference>
<dbReference type="InterPro" id="IPR036388">
    <property type="entry name" value="WH-like_DNA-bd_sf"/>
</dbReference>
<dbReference type="Proteomes" id="UP000007882">
    <property type="component" value="Chromosome"/>
</dbReference>
<dbReference type="PRINTS" id="PR00038">
    <property type="entry name" value="HTHLUXR"/>
</dbReference>
<evidence type="ECO:0000313" key="6">
    <source>
        <dbReference type="Proteomes" id="UP000007882"/>
    </source>
</evidence>
<dbReference type="PATRIC" id="fig|512565.3.peg.3920"/>
<dbReference type="InterPro" id="IPR000792">
    <property type="entry name" value="Tscrpt_reg_LuxR_C"/>
</dbReference>
<dbReference type="Gene3D" id="1.25.40.10">
    <property type="entry name" value="Tetratricopeptide repeat domain"/>
    <property type="match status" value="1"/>
</dbReference>
<accession>I0H814</accession>
<proteinExistence type="predicted"/>
<dbReference type="SMART" id="SM00421">
    <property type="entry name" value="HTH_LUXR"/>
    <property type="match status" value="1"/>
</dbReference>
<evidence type="ECO:0000256" key="2">
    <source>
        <dbReference type="ARBA" id="ARBA00023125"/>
    </source>
</evidence>
<dbReference type="Gene3D" id="1.10.10.10">
    <property type="entry name" value="Winged helix-like DNA-binding domain superfamily/Winged helix DNA-binding domain"/>
    <property type="match status" value="1"/>
</dbReference>
<keyword evidence="1" id="KW-0805">Transcription regulation</keyword>
<dbReference type="Pfam" id="PF00196">
    <property type="entry name" value="GerE"/>
    <property type="match status" value="1"/>
</dbReference>